<dbReference type="AlphaFoldDB" id="A0A328ZJA6"/>
<dbReference type="InterPro" id="IPR025202">
    <property type="entry name" value="PLD-like_dom"/>
</dbReference>
<protein>
    <submittedName>
        <fullName evidence="3">Phospholipase D-like protein</fullName>
    </submittedName>
</protein>
<comment type="caution">
    <text evidence="3">The sequence shown here is derived from an EMBL/GenBank/DDBJ whole genome shotgun (WGS) entry which is preliminary data.</text>
</comment>
<dbReference type="RefSeq" id="WP_111877207.1">
    <property type="nucleotide sequence ID" value="NZ_QLTA01000016.1"/>
</dbReference>
<dbReference type="PROSITE" id="PS50035">
    <property type="entry name" value="PLD"/>
    <property type="match status" value="2"/>
</dbReference>
<gene>
    <name evidence="3" type="ORF">AX018_101685</name>
</gene>
<dbReference type="SMART" id="SM00155">
    <property type="entry name" value="PLDc"/>
    <property type="match status" value="2"/>
</dbReference>
<evidence type="ECO:0000313" key="3">
    <source>
        <dbReference type="EMBL" id="RAR82877.1"/>
    </source>
</evidence>
<feature type="domain" description="PLD phosphodiesterase" evidence="2">
    <location>
        <begin position="183"/>
        <end position="210"/>
    </location>
</feature>
<evidence type="ECO:0000256" key="1">
    <source>
        <dbReference type="SAM" id="MobiDB-lite"/>
    </source>
</evidence>
<accession>A0A328ZJA6</accession>
<feature type="compositionally biased region" description="Basic and acidic residues" evidence="1">
    <location>
        <begin position="302"/>
        <end position="312"/>
    </location>
</feature>
<dbReference type="CDD" id="cd09111">
    <property type="entry name" value="PLDc_ymdC_like_1"/>
    <property type="match status" value="1"/>
</dbReference>
<dbReference type="Pfam" id="PF13091">
    <property type="entry name" value="PLDc_2"/>
    <property type="match status" value="2"/>
</dbReference>
<evidence type="ECO:0000259" key="2">
    <source>
        <dbReference type="PROSITE" id="PS50035"/>
    </source>
</evidence>
<keyword evidence="4" id="KW-1185">Reference proteome</keyword>
<feature type="compositionally biased region" description="Low complexity" evidence="1">
    <location>
        <begin position="366"/>
        <end position="381"/>
    </location>
</feature>
<organism evidence="3 4">
    <name type="scientific">Paracidovorax anthurii</name>
    <dbReference type="NCBI Taxonomy" id="78229"/>
    <lineage>
        <taxon>Bacteria</taxon>
        <taxon>Pseudomonadati</taxon>
        <taxon>Pseudomonadota</taxon>
        <taxon>Betaproteobacteria</taxon>
        <taxon>Burkholderiales</taxon>
        <taxon>Comamonadaceae</taxon>
        <taxon>Paracidovorax</taxon>
    </lineage>
</organism>
<dbReference type="Proteomes" id="UP000248856">
    <property type="component" value="Unassembled WGS sequence"/>
</dbReference>
<dbReference type="CDD" id="cd09113">
    <property type="entry name" value="PLDc_ymdC_like_2"/>
    <property type="match status" value="1"/>
</dbReference>
<dbReference type="SUPFAM" id="SSF56024">
    <property type="entry name" value="Phospholipase D/nuclease"/>
    <property type="match status" value="2"/>
</dbReference>
<dbReference type="PANTHER" id="PTHR21248">
    <property type="entry name" value="CARDIOLIPIN SYNTHASE"/>
    <property type="match status" value="1"/>
</dbReference>
<reference evidence="3 4" key="1">
    <citation type="submission" date="2018-06" db="EMBL/GenBank/DDBJ databases">
        <title>Genomic Encyclopedia of Archaeal and Bacterial Type Strains, Phase II (KMG-II): from individual species to whole genera.</title>
        <authorList>
            <person name="Goeker M."/>
        </authorList>
    </citation>
    <scope>NUCLEOTIDE SEQUENCE [LARGE SCALE GENOMIC DNA]</scope>
    <source>
        <strain evidence="3 4">CFPB 3232</strain>
    </source>
</reference>
<proteinExistence type="predicted"/>
<name>A0A328ZJA6_9BURK</name>
<dbReference type="Gene3D" id="3.30.870.10">
    <property type="entry name" value="Endonuclease Chain A"/>
    <property type="match status" value="2"/>
</dbReference>
<dbReference type="PANTHER" id="PTHR21248:SF12">
    <property type="entry name" value="CARDIOLIPIN SYNTHASE C"/>
    <property type="match status" value="1"/>
</dbReference>
<dbReference type="EMBL" id="QLTA01000016">
    <property type="protein sequence ID" value="RAR82877.1"/>
    <property type="molecule type" value="Genomic_DNA"/>
</dbReference>
<dbReference type="GO" id="GO:0030572">
    <property type="term" value="F:phosphatidyltransferase activity"/>
    <property type="evidence" value="ECO:0007669"/>
    <property type="project" value="UniProtKB-ARBA"/>
</dbReference>
<evidence type="ECO:0000313" key="4">
    <source>
        <dbReference type="Proteomes" id="UP000248856"/>
    </source>
</evidence>
<dbReference type="GO" id="GO:0032049">
    <property type="term" value="P:cardiolipin biosynthetic process"/>
    <property type="evidence" value="ECO:0007669"/>
    <property type="project" value="UniProtKB-ARBA"/>
</dbReference>
<dbReference type="InterPro" id="IPR001736">
    <property type="entry name" value="PLipase_D/transphosphatidylase"/>
</dbReference>
<sequence>MPDGFVAPPRPRAAFGRWCALPLLLLALCGAGCSGLPQNVERPESFALAPTGGTPLARTVEERRQAAGGRHASGFLLLSGPQDAYGSRLALVDAAQKTLDLQYYAIHADASSERLLRGVVAAARRGVRVRVLLDDFHSTGRNALVMGLAFQPNIEMRMFNPVAGPRDSMVGRLWGSLTDFSRVQQRMHNKLFIADNAMGVTGGRNLGDAYFGNGDSGNFVDLDVLAAGPIVAEMSRSFDSYWNNRRAYPVQSLITQEELARLREQTRGTPAAQHPEGDRDVVPAARAAEPPGAARPAGGEPRPGEAPESAERRARVWNEQSMDLGAAPFTWAPAVMLADRPTKIPADGDPPEPTASLASGAGLEVSGPRGPVAPAAGPPQAASLQASAAHAAQGETVVDGMLQLMAQAREDLLIISPYFVPGDDMKRAFADARARGVRVRVLTNSLASNDAPVAHAGYARHREDLLAMGLELYELRSEQAGLKSTFGASGSGAIGPSRSMLHSKVLVVDGRLLAVGSMNLDLRSQLQNTEIALLIHSRTLSRMAATQIETTMREASWRVEPAPGGGLVWRAPQGSGLQDATREPDASLGLRMLLRLLGPLAPDHLL</sequence>
<feature type="region of interest" description="Disordered" evidence="1">
    <location>
        <begin position="341"/>
        <end position="381"/>
    </location>
</feature>
<dbReference type="OrthoDB" id="9814092at2"/>
<feature type="compositionally biased region" description="Low complexity" evidence="1">
    <location>
        <begin position="288"/>
        <end position="300"/>
    </location>
</feature>
<feature type="region of interest" description="Disordered" evidence="1">
    <location>
        <begin position="288"/>
        <end position="312"/>
    </location>
</feature>
<feature type="domain" description="PLD phosphodiesterase" evidence="2">
    <location>
        <begin position="497"/>
        <end position="524"/>
    </location>
</feature>